<dbReference type="Pfam" id="PF13432">
    <property type="entry name" value="TPR_16"/>
    <property type="match status" value="2"/>
</dbReference>
<dbReference type="InterPro" id="IPR019734">
    <property type="entry name" value="TPR_rpt"/>
</dbReference>
<evidence type="ECO:0000313" key="1">
    <source>
        <dbReference type="EMBL" id="MBP0726812.1"/>
    </source>
</evidence>
<proteinExistence type="predicted"/>
<dbReference type="EMBL" id="JAGIYQ010000015">
    <property type="protein sequence ID" value="MBP0726812.1"/>
    <property type="molecule type" value="Genomic_DNA"/>
</dbReference>
<sequence>MSENLGNQKQPLKNVVSFSLPKDYFFEKGMKAFQKNETDQAVYYLKKAAEDEENPTVLVEIARKLLALNQYQMGITILEYTLDKQPANEDVYYLLAYAFFELGLFQKANIYAQKYMDIGTDEDQLEELEDYLDVIQSEEDDDLSINDELLVLQERVTNCLANHDWKSAKSTLLTIVDRYQDFWPAYNNLALVELHLDNHEEAIRVLYYVLEHNPGNLSALIHLTMLKRLIGQEKEAFEQLVSFENIVPISEEHRHKLGVLFYQFQQHEQAFRLFHLLYLERPQREMQFYYMYCDAAYRCGRQEYAEKVWNYEIGNSVEDGEQYPWSEKKHTTSEIENLMTDTEFQSQFAKTNSERWGLIYFMKEYYYLQKFISVLEDLPELDLIGIDADLEQVLLQNVCYMEPHPSIQIVLNGAKTIQAMWDEEYVNLRDHLQLWFYSVCELTVKYNELPIDEKVLLAATHYLTVKKDQNVSQKEIAANYKISTYLLKKGIDLIKNIF</sequence>
<protein>
    <submittedName>
        <fullName evidence="1">Tetratricopeptide repeat protein</fullName>
    </submittedName>
</protein>
<evidence type="ECO:0000313" key="2">
    <source>
        <dbReference type="Proteomes" id="UP000682134"/>
    </source>
</evidence>
<reference evidence="1" key="1">
    <citation type="submission" date="2021-04" db="EMBL/GenBank/DDBJ databases">
        <title>Genome seq and assembly of Bacillus sp.</title>
        <authorList>
            <person name="Chhetri G."/>
        </authorList>
    </citation>
    <scope>NUCLEOTIDE SEQUENCE</scope>
    <source>
        <strain evidence="1">RG28</strain>
    </source>
</reference>
<dbReference type="Gene3D" id="1.25.40.10">
    <property type="entry name" value="Tetratricopeptide repeat domain"/>
    <property type="match status" value="2"/>
</dbReference>
<name>A0A940SI22_9BACI</name>
<dbReference type="AlphaFoldDB" id="A0A940SI22"/>
<comment type="caution">
    <text evidence="1">The sequence shown here is derived from an EMBL/GenBank/DDBJ whole genome shotgun (WGS) entry which is preliminary data.</text>
</comment>
<dbReference type="RefSeq" id="WP_209407157.1">
    <property type="nucleotide sequence ID" value="NZ_JAGIYQ010000015.1"/>
</dbReference>
<dbReference type="InterPro" id="IPR011990">
    <property type="entry name" value="TPR-like_helical_dom_sf"/>
</dbReference>
<dbReference type="SUPFAM" id="SSF48452">
    <property type="entry name" value="TPR-like"/>
    <property type="match status" value="1"/>
</dbReference>
<keyword evidence="2" id="KW-1185">Reference proteome</keyword>
<dbReference type="Proteomes" id="UP000682134">
    <property type="component" value="Unassembled WGS sequence"/>
</dbReference>
<dbReference type="SMART" id="SM00028">
    <property type="entry name" value="TPR"/>
    <property type="match status" value="3"/>
</dbReference>
<gene>
    <name evidence="1" type="ORF">J5Y03_16770</name>
</gene>
<accession>A0A940SI22</accession>
<organism evidence="1 2">
    <name type="scientific">Gottfriedia endophytica</name>
    <dbReference type="NCBI Taxonomy" id="2820819"/>
    <lineage>
        <taxon>Bacteria</taxon>
        <taxon>Bacillati</taxon>
        <taxon>Bacillota</taxon>
        <taxon>Bacilli</taxon>
        <taxon>Bacillales</taxon>
        <taxon>Bacillaceae</taxon>
        <taxon>Gottfriedia</taxon>
    </lineage>
</organism>